<accession>A0ABW4LYC6</accession>
<evidence type="ECO:0008006" key="3">
    <source>
        <dbReference type="Google" id="ProtNLM"/>
    </source>
</evidence>
<sequence length="121" mass="13408">MPRFEIIVVGPPDFISEQVRTAWLALGAVLVGPIACHDLHDEMARRAGGVLMDVSLDAAELFDISERLMMFDVPFLFVMNSRLPTGASQPYLLTEKENDIRAIISALIVESAGEERDRALH</sequence>
<protein>
    <recommendedName>
        <fullName evidence="3">Response regulator</fullName>
    </recommendedName>
</protein>
<dbReference type="EMBL" id="JBHUEQ010000003">
    <property type="protein sequence ID" value="MFD1744034.1"/>
    <property type="molecule type" value="Genomic_DNA"/>
</dbReference>
<proteinExistence type="predicted"/>
<dbReference type="RefSeq" id="WP_377395266.1">
    <property type="nucleotide sequence ID" value="NZ_JBHUEQ010000003.1"/>
</dbReference>
<evidence type="ECO:0000313" key="2">
    <source>
        <dbReference type="Proteomes" id="UP001597322"/>
    </source>
</evidence>
<reference evidence="2" key="1">
    <citation type="journal article" date="2019" name="Int. J. Syst. Evol. Microbiol.">
        <title>The Global Catalogue of Microorganisms (GCM) 10K type strain sequencing project: providing services to taxonomists for standard genome sequencing and annotation.</title>
        <authorList>
            <consortium name="The Broad Institute Genomics Platform"/>
            <consortium name="The Broad Institute Genome Sequencing Center for Infectious Disease"/>
            <person name="Wu L."/>
            <person name="Ma J."/>
        </authorList>
    </citation>
    <scope>NUCLEOTIDE SEQUENCE [LARGE SCALE GENOMIC DNA]</scope>
    <source>
        <strain evidence="2">CG52</strain>
    </source>
</reference>
<organism evidence="1 2">
    <name type="scientific">Rhizobium helianthi</name>
    <dbReference type="NCBI Taxonomy" id="1132695"/>
    <lineage>
        <taxon>Bacteria</taxon>
        <taxon>Pseudomonadati</taxon>
        <taxon>Pseudomonadota</taxon>
        <taxon>Alphaproteobacteria</taxon>
        <taxon>Hyphomicrobiales</taxon>
        <taxon>Rhizobiaceae</taxon>
        <taxon>Rhizobium/Agrobacterium group</taxon>
        <taxon>Rhizobium</taxon>
    </lineage>
</organism>
<keyword evidence="2" id="KW-1185">Reference proteome</keyword>
<name>A0ABW4LYC6_9HYPH</name>
<evidence type="ECO:0000313" key="1">
    <source>
        <dbReference type="EMBL" id="MFD1744034.1"/>
    </source>
</evidence>
<comment type="caution">
    <text evidence="1">The sequence shown here is derived from an EMBL/GenBank/DDBJ whole genome shotgun (WGS) entry which is preliminary data.</text>
</comment>
<gene>
    <name evidence="1" type="ORF">ACFSE1_01035</name>
</gene>
<dbReference type="Proteomes" id="UP001597322">
    <property type="component" value="Unassembled WGS sequence"/>
</dbReference>